<dbReference type="PANTHER" id="PTHR30237:SF2">
    <property type="entry name" value="MUREIN TETRAPEPTIDE CARBOXYPEPTIDASE"/>
    <property type="match status" value="1"/>
</dbReference>
<dbReference type="RefSeq" id="WP_157191039.1">
    <property type="nucleotide sequence ID" value="NZ_CP046621.1"/>
</dbReference>
<dbReference type="Proteomes" id="UP000426235">
    <property type="component" value="Chromosome"/>
</dbReference>
<feature type="domain" description="LD-carboxypeptidase N-terminal" evidence="7">
    <location>
        <begin position="28"/>
        <end position="143"/>
    </location>
</feature>
<keyword evidence="2" id="KW-0121">Carboxypeptidase</keyword>
<evidence type="ECO:0000259" key="8">
    <source>
        <dbReference type="Pfam" id="PF17676"/>
    </source>
</evidence>
<dbReference type="InterPro" id="IPR040921">
    <property type="entry name" value="Peptidase_S66C"/>
</dbReference>
<organism evidence="9 10">
    <name type="scientific">Pseudomonas alkylphenolica</name>
    <dbReference type="NCBI Taxonomy" id="237609"/>
    <lineage>
        <taxon>Bacteria</taxon>
        <taxon>Pseudomonadati</taxon>
        <taxon>Pseudomonadota</taxon>
        <taxon>Gammaproteobacteria</taxon>
        <taxon>Pseudomonadales</taxon>
        <taxon>Pseudomonadaceae</taxon>
        <taxon>Pseudomonas</taxon>
    </lineage>
</organism>
<dbReference type="InterPro" id="IPR029062">
    <property type="entry name" value="Class_I_gatase-like"/>
</dbReference>
<dbReference type="InterPro" id="IPR027478">
    <property type="entry name" value="LdcA_N"/>
</dbReference>
<evidence type="ECO:0000256" key="2">
    <source>
        <dbReference type="ARBA" id="ARBA00022645"/>
    </source>
</evidence>
<protein>
    <submittedName>
        <fullName evidence="9">LD-carboxypeptidase</fullName>
    </submittedName>
</protein>
<dbReference type="EMBL" id="CP046621">
    <property type="protein sequence ID" value="QGW75833.1"/>
    <property type="molecule type" value="Genomic_DNA"/>
</dbReference>
<evidence type="ECO:0000256" key="6">
    <source>
        <dbReference type="PIRSR" id="PIRSR028757-1"/>
    </source>
</evidence>
<sequence>MNLPIDQQPALQSGSSMLPKALPENGRIAIIAPAGPAQLDTLKAIQWFEARGYQCRIYPGVTEVQGYLAGSDATRLADLHAAFAADDVDAIICLRGGYGSIRLLEGLDYGVLRKHPKPFVGYSDISALHSAIARHAGFVTFHGAMLKSELLAHKQAPSVSSLFELLSGRLKCGDRLEHPQSHPLSTIVSGAASGRLMGGNLAMLCATLCTPAELECRDGILFIEDVNEPLYRIDRLLTQLRLAGKFEGLRGVLVGDFAGLTLQALTPLLREMFEPLQIPVLAGWRSGHCDPNITLPLGAQVYLDADRRYLQLHQDLFAE</sequence>
<feature type="domain" description="LD-carboxypeptidase C-terminal" evidence="8">
    <location>
        <begin position="193"/>
        <end position="302"/>
    </location>
</feature>
<evidence type="ECO:0000256" key="4">
    <source>
        <dbReference type="ARBA" id="ARBA00022801"/>
    </source>
</evidence>
<reference evidence="9" key="1">
    <citation type="submission" date="2019-12" db="EMBL/GenBank/DDBJ databases">
        <title>Hybrid Genome Assemblies of two High G+C Isolates from Undergraduate Microbiology Courses.</title>
        <authorList>
            <person name="Ne Ville C.J."/>
            <person name="Enright D."/>
            <person name="Hernandez I."/>
            <person name="Dodsworth J."/>
            <person name="Orwin P.M."/>
        </authorList>
    </citation>
    <scope>NUCLEOTIDE SEQUENCE [LARGE SCALE GENOMIC DNA]</scope>
    <source>
        <strain evidence="9">Neo</strain>
    </source>
</reference>
<dbReference type="Gene3D" id="3.50.30.60">
    <property type="entry name" value="LD-carboxypeptidase A C-terminal domain-like"/>
    <property type="match status" value="1"/>
</dbReference>
<keyword evidence="10" id="KW-1185">Reference proteome</keyword>
<feature type="active site" description="Nucleophile" evidence="6">
    <location>
        <position position="123"/>
    </location>
</feature>
<feature type="active site" description="Charge relay system" evidence="6">
    <location>
        <position position="288"/>
    </location>
</feature>
<proteinExistence type="inferred from homology"/>
<dbReference type="CDD" id="cd07025">
    <property type="entry name" value="Peptidase_S66"/>
    <property type="match status" value="1"/>
</dbReference>
<dbReference type="InterPro" id="IPR027461">
    <property type="entry name" value="Carboxypeptidase_A_C_sf"/>
</dbReference>
<dbReference type="SUPFAM" id="SSF141986">
    <property type="entry name" value="LD-carboxypeptidase A C-terminal domain-like"/>
    <property type="match status" value="1"/>
</dbReference>
<evidence type="ECO:0000313" key="9">
    <source>
        <dbReference type="EMBL" id="QGW75833.1"/>
    </source>
</evidence>
<keyword evidence="3" id="KW-0645">Protease</keyword>
<dbReference type="GO" id="GO:0008236">
    <property type="term" value="F:serine-type peptidase activity"/>
    <property type="evidence" value="ECO:0007669"/>
    <property type="project" value="UniProtKB-KW"/>
</dbReference>
<accession>A0A6I6GNA0</accession>
<dbReference type="InterPro" id="IPR040449">
    <property type="entry name" value="Peptidase_S66_N"/>
</dbReference>
<dbReference type="PANTHER" id="PTHR30237">
    <property type="entry name" value="MURAMOYLTETRAPEPTIDE CARBOXYPEPTIDASE"/>
    <property type="match status" value="1"/>
</dbReference>
<dbReference type="InterPro" id="IPR003507">
    <property type="entry name" value="S66_fam"/>
</dbReference>
<dbReference type="GO" id="GO:0006508">
    <property type="term" value="P:proteolysis"/>
    <property type="evidence" value="ECO:0007669"/>
    <property type="project" value="UniProtKB-KW"/>
</dbReference>
<dbReference type="Pfam" id="PF17676">
    <property type="entry name" value="Peptidase_S66C"/>
    <property type="match status" value="1"/>
</dbReference>
<evidence type="ECO:0000259" key="7">
    <source>
        <dbReference type="Pfam" id="PF02016"/>
    </source>
</evidence>
<evidence type="ECO:0000256" key="3">
    <source>
        <dbReference type="ARBA" id="ARBA00022670"/>
    </source>
</evidence>
<name>A0A6I6GNA0_9PSED</name>
<dbReference type="AlphaFoldDB" id="A0A6I6GNA0"/>
<evidence type="ECO:0000256" key="5">
    <source>
        <dbReference type="ARBA" id="ARBA00022825"/>
    </source>
</evidence>
<feature type="active site" description="Charge relay system" evidence="6">
    <location>
        <position position="224"/>
    </location>
</feature>
<dbReference type="SUPFAM" id="SSF52317">
    <property type="entry name" value="Class I glutamine amidotransferase-like"/>
    <property type="match status" value="1"/>
</dbReference>
<dbReference type="GO" id="GO:0004180">
    <property type="term" value="F:carboxypeptidase activity"/>
    <property type="evidence" value="ECO:0007669"/>
    <property type="project" value="UniProtKB-KW"/>
</dbReference>
<comment type="similarity">
    <text evidence="1">Belongs to the peptidase S66 family.</text>
</comment>
<keyword evidence="5" id="KW-0720">Serine protease</keyword>
<evidence type="ECO:0000256" key="1">
    <source>
        <dbReference type="ARBA" id="ARBA00010233"/>
    </source>
</evidence>
<evidence type="ECO:0000313" key="10">
    <source>
        <dbReference type="Proteomes" id="UP000426235"/>
    </source>
</evidence>
<dbReference type="Gene3D" id="3.40.50.10740">
    <property type="entry name" value="Class I glutamine amidotransferase-like"/>
    <property type="match status" value="1"/>
</dbReference>
<keyword evidence="4" id="KW-0378">Hydrolase</keyword>
<dbReference type="Pfam" id="PF02016">
    <property type="entry name" value="Peptidase_S66"/>
    <property type="match status" value="1"/>
</dbReference>
<gene>
    <name evidence="9" type="ORF">GPJ81_03770</name>
</gene>
<dbReference type="PIRSF" id="PIRSF028757">
    <property type="entry name" value="LD-carboxypeptidase"/>
    <property type="match status" value="1"/>
</dbReference>